<dbReference type="InterPro" id="IPR035906">
    <property type="entry name" value="MetI-like_sf"/>
</dbReference>
<organism evidence="10 11">
    <name type="scientific">Clostridium bornimense</name>
    <dbReference type="NCBI Taxonomy" id="1216932"/>
    <lineage>
        <taxon>Bacteria</taxon>
        <taxon>Bacillati</taxon>
        <taxon>Bacillota</taxon>
        <taxon>Clostridia</taxon>
        <taxon>Eubacteriales</taxon>
        <taxon>Clostridiaceae</taxon>
        <taxon>Clostridium</taxon>
    </lineage>
</organism>
<feature type="transmembrane region" description="Helical" evidence="8">
    <location>
        <begin position="58"/>
        <end position="82"/>
    </location>
</feature>
<dbReference type="Proteomes" id="UP000019426">
    <property type="component" value="Chromosome M2/40_rep1"/>
</dbReference>
<feature type="domain" description="ABC transmembrane type-1" evidence="9">
    <location>
        <begin position="59"/>
        <end position="247"/>
    </location>
</feature>
<keyword evidence="5 8" id="KW-0812">Transmembrane</keyword>
<feature type="transmembrane region" description="Helical" evidence="8">
    <location>
        <begin position="7"/>
        <end position="29"/>
    </location>
</feature>
<comment type="similarity">
    <text evidence="2">Belongs to the binding-protein-dependent transport system permease family. CysTW subfamily.</text>
</comment>
<evidence type="ECO:0000256" key="6">
    <source>
        <dbReference type="ARBA" id="ARBA00022989"/>
    </source>
</evidence>
<dbReference type="SUPFAM" id="SSF161098">
    <property type="entry name" value="MetI-like"/>
    <property type="match status" value="1"/>
</dbReference>
<reference evidence="10 11" key="1">
    <citation type="submission" date="2013-11" db="EMBL/GenBank/DDBJ databases">
        <title>Complete genome sequence of Clostridum sp. M2/40.</title>
        <authorList>
            <person name="Wibberg D."/>
            <person name="Puehler A."/>
            <person name="Schlueter A."/>
        </authorList>
    </citation>
    <scope>NUCLEOTIDE SEQUENCE [LARGE SCALE GENOMIC DNA]</scope>
    <source>
        <strain evidence="11">M2/40</strain>
    </source>
</reference>
<evidence type="ECO:0000313" key="10">
    <source>
        <dbReference type="EMBL" id="CDM69005.1"/>
    </source>
</evidence>
<evidence type="ECO:0000259" key="9">
    <source>
        <dbReference type="PROSITE" id="PS50928"/>
    </source>
</evidence>
<evidence type="ECO:0000256" key="5">
    <source>
        <dbReference type="ARBA" id="ARBA00022692"/>
    </source>
</evidence>
<evidence type="ECO:0000256" key="2">
    <source>
        <dbReference type="ARBA" id="ARBA00007069"/>
    </source>
</evidence>
<evidence type="ECO:0000256" key="8">
    <source>
        <dbReference type="RuleBase" id="RU363032"/>
    </source>
</evidence>
<dbReference type="HOGENOM" id="CLU_016047_3_0_9"/>
<dbReference type="InterPro" id="IPR000515">
    <property type="entry name" value="MetI-like"/>
</dbReference>
<evidence type="ECO:0000256" key="3">
    <source>
        <dbReference type="ARBA" id="ARBA00022448"/>
    </source>
</evidence>
<evidence type="ECO:0000256" key="7">
    <source>
        <dbReference type="ARBA" id="ARBA00023136"/>
    </source>
</evidence>
<dbReference type="OrthoDB" id="9782004at2"/>
<evidence type="ECO:0000256" key="4">
    <source>
        <dbReference type="ARBA" id="ARBA00022475"/>
    </source>
</evidence>
<keyword evidence="11" id="KW-1185">Reference proteome</keyword>
<feature type="transmembrane region" description="Helical" evidence="8">
    <location>
        <begin position="183"/>
        <end position="204"/>
    </location>
</feature>
<dbReference type="GO" id="GO:0055085">
    <property type="term" value="P:transmembrane transport"/>
    <property type="evidence" value="ECO:0007669"/>
    <property type="project" value="InterPro"/>
</dbReference>
<dbReference type="KEGG" id="clt:CM240_1847"/>
<name>W6SH54_9CLOT</name>
<dbReference type="GO" id="GO:0005886">
    <property type="term" value="C:plasma membrane"/>
    <property type="evidence" value="ECO:0007669"/>
    <property type="project" value="UniProtKB-SubCell"/>
</dbReference>
<dbReference type="PANTHER" id="PTHR43848">
    <property type="entry name" value="PUTRESCINE TRANSPORT SYSTEM PERMEASE PROTEIN POTI"/>
    <property type="match status" value="1"/>
</dbReference>
<dbReference type="RefSeq" id="WP_044038581.1">
    <property type="nucleotide sequence ID" value="NZ_HG917868.1"/>
</dbReference>
<keyword evidence="7 8" id="KW-0472">Membrane</keyword>
<dbReference type="Pfam" id="PF00528">
    <property type="entry name" value="BPD_transp_1"/>
    <property type="match status" value="1"/>
</dbReference>
<keyword evidence="3 8" id="KW-0813">Transport</keyword>
<proteinExistence type="inferred from homology"/>
<feature type="transmembrane region" description="Helical" evidence="8">
    <location>
        <begin position="103"/>
        <end position="121"/>
    </location>
</feature>
<sequence length="263" mass="29427">MKKITSNIYLFLVFIFLYAPIFTMTLFSFNNSKSMSRWNGFTLKWYRELFHDERIMTALFYTIVVAIIASAIATIIGTLGAIGIDRMTGAKRKIITNINYLPVLNPDIVTAVALMSLFVFVKLDLGFISMLLAHITFDIPYVVLAVLPKIKQLPDNIQEAAMDLGAKPMYAIRKVIIPQIKPGIMSGFLIAFTMSIDDFVISFFNTGNGVTNLSIEVYSMARIGINPAINALSTIMFICVFVLLVVANRKKPNKRGDINEEVC</sequence>
<dbReference type="Gene3D" id="1.10.3720.10">
    <property type="entry name" value="MetI-like"/>
    <property type="match status" value="1"/>
</dbReference>
<dbReference type="InterPro" id="IPR051789">
    <property type="entry name" value="Bact_Polyamine_Transport"/>
</dbReference>
<protein>
    <submittedName>
        <fullName evidence="10">Spermidine/putrescine transport system permease protein PotC</fullName>
    </submittedName>
</protein>
<dbReference type="CDD" id="cd06261">
    <property type="entry name" value="TM_PBP2"/>
    <property type="match status" value="1"/>
</dbReference>
<evidence type="ECO:0000313" key="11">
    <source>
        <dbReference type="Proteomes" id="UP000019426"/>
    </source>
</evidence>
<dbReference type="PANTHER" id="PTHR43848:SF2">
    <property type="entry name" value="PUTRESCINE TRANSPORT SYSTEM PERMEASE PROTEIN POTI"/>
    <property type="match status" value="1"/>
</dbReference>
<evidence type="ECO:0000256" key="1">
    <source>
        <dbReference type="ARBA" id="ARBA00004651"/>
    </source>
</evidence>
<dbReference type="PROSITE" id="PS50928">
    <property type="entry name" value="ABC_TM1"/>
    <property type="match status" value="1"/>
</dbReference>
<keyword evidence="6 8" id="KW-1133">Transmembrane helix</keyword>
<dbReference type="STRING" id="1216932.CM240_1847"/>
<dbReference type="PATRIC" id="fig|1216932.3.peg.1845"/>
<feature type="transmembrane region" description="Helical" evidence="8">
    <location>
        <begin position="127"/>
        <end position="147"/>
    </location>
</feature>
<dbReference type="eggNOG" id="COG1177">
    <property type="taxonomic scope" value="Bacteria"/>
</dbReference>
<dbReference type="AlphaFoldDB" id="W6SH54"/>
<dbReference type="EMBL" id="HG917868">
    <property type="protein sequence ID" value="CDM69005.1"/>
    <property type="molecule type" value="Genomic_DNA"/>
</dbReference>
<keyword evidence="4" id="KW-1003">Cell membrane</keyword>
<gene>
    <name evidence="10" type="ORF">CM240_1847</name>
</gene>
<feature type="transmembrane region" description="Helical" evidence="8">
    <location>
        <begin position="224"/>
        <end position="246"/>
    </location>
</feature>
<comment type="subcellular location">
    <subcellularLocation>
        <location evidence="1 8">Cell membrane</location>
        <topology evidence="1 8">Multi-pass membrane protein</topology>
    </subcellularLocation>
</comment>
<accession>W6SH54</accession>